<accession>A0A813ULD7</accession>
<dbReference type="AlphaFoldDB" id="A0A813ULD7"/>
<sequence length="80" mass="8679">MNFITNTIEKKTGLDINHDGYVGGVKNAEKQFGVDFNGDGYIGGEGIKSKIEKTTHIDLNKDGIIGRPPDTFSGGYRGPY</sequence>
<proteinExistence type="predicted"/>
<dbReference type="EMBL" id="CAJNOT010000079">
    <property type="protein sequence ID" value="CAF0825004.1"/>
    <property type="molecule type" value="Genomic_DNA"/>
</dbReference>
<evidence type="ECO:0000313" key="2">
    <source>
        <dbReference type="Proteomes" id="UP000663864"/>
    </source>
</evidence>
<dbReference type="Proteomes" id="UP000663864">
    <property type="component" value="Unassembled WGS sequence"/>
</dbReference>
<reference evidence="1" key="1">
    <citation type="submission" date="2021-02" db="EMBL/GenBank/DDBJ databases">
        <authorList>
            <person name="Nowell W R."/>
        </authorList>
    </citation>
    <scope>NUCLEOTIDE SEQUENCE</scope>
</reference>
<comment type="caution">
    <text evidence="1">The sequence shown here is derived from an EMBL/GenBank/DDBJ whole genome shotgun (WGS) entry which is preliminary data.</text>
</comment>
<organism evidence="1 2">
    <name type="scientific">Rotaria sordida</name>
    <dbReference type="NCBI Taxonomy" id="392033"/>
    <lineage>
        <taxon>Eukaryota</taxon>
        <taxon>Metazoa</taxon>
        <taxon>Spiralia</taxon>
        <taxon>Gnathifera</taxon>
        <taxon>Rotifera</taxon>
        <taxon>Eurotatoria</taxon>
        <taxon>Bdelloidea</taxon>
        <taxon>Philodinida</taxon>
        <taxon>Philodinidae</taxon>
        <taxon>Rotaria</taxon>
    </lineage>
</organism>
<evidence type="ECO:0008006" key="3">
    <source>
        <dbReference type="Google" id="ProtNLM"/>
    </source>
</evidence>
<name>A0A813ULD7_9BILA</name>
<protein>
    <recommendedName>
        <fullName evidence="3">EF-hand domain-containing protein</fullName>
    </recommendedName>
</protein>
<evidence type="ECO:0000313" key="1">
    <source>
        <dbReference type="EMBL" id="CAF0825004.1"/>
    </source>
</evidence>
<gene>
    <name evidence="1" type="ORF">ZHD862_LOCUS3588</name>
</gene>